<feature type="compositionally biased region" description="Acidic residues" evidence="1">
    <location>
        <begin position="569"/>
        <end position="588"/>
    </location>
</feature>
<dbReference type="AlphaFoldDB" id="A0A284S1L1"/>
<evidence type="ECO:0000313" key="3">
    <source>
        <dbReference type="Proteomes" id="UP000219338"/>
    </source>
</evidence>
<protein>
    <submittedName>
        <fullName evidence="2">Uncharacterized protein</fullName>
    </submittedName>
</protein>
<accession>A0A284S1L1</accession>
<feature type="region of interest" description="Disordered" evidence="1">
    <location>
        <begin position="556"/>
        <end position="588"/>
    </location>
</feature>
<feature type="region of interest" description="Disordered" evidence="1">
    <location>
        <begin position="480"/>
        <end position="530"/>
    </location>
</feature>
<dbReference type="STRING" id="47428.A0A284S1L1"/>
<organism evidence="2 3">
    <name type="scientific">Armillaria ostoyae</name>
    <name type="common">Armillaria root rot fungus</name>
    <dbReference type="NCBI Taxonomy" id="47428"/>
    <lineage>
        <taxon>Eukaryota</taxon>
        <taxon>Fungi</taxon>
        <taxon>Dikarya</taxon>
        <taxon>Basidiomycota</taxon>
        <taxon>Agaricomycotina</taxon>
        <taxon>Agaricomycetes</taxon>
        <taxon>Agaricomycetidae</taxon>
        <taxon>Agaricales</taxon>
        <taxon>Marasmiineae</taxon>
        <taxon>Physalacriaceae</taxon>
        <taxon>Armillaria</taxon>
    </lineage>
</organism>
<feature type="compositionally biased region" description="Polar residues" evidence="1">
    <location>
        <begin position="502"/>
        <end position="512"/>
    </location>
</feature>
<proteinExistence type="predicted"/>
<dbReference type="Proteomes" id="UP000219338">
    <property type="component" value="Unassembled WGS sequence"/>
</dbReference>
<dbReference type="OMA" id="HMKEANT"/>
<evidence type="ECO:0000256" key="1">
    <source>
        <dbReference type="SAM" id="MobiDB-lite"/>
    </source>
</evidence>
<evidence type="ECO:0000313" key="2">
    <source>
        <dbReference type="EMBL" id="SJL14895.1"/>
    </source>
</evidence>
<keyword evidence="3" id="KW-1185">Reference proteome</keyword>
<reference evidence="3" key="1">
    <citation type="journal article" date="2017" name="Nat. Ecol. Evol.">
        <title>Genome expansion and lineage-specific genetic innovations in the forest pathogenic fungi Armillaria.</title>
        <authorList>
            <person name="Sipos G."/>
            <person name="Prasanna A.N."/>
            <person name="Walter M.C."/>
            <person name="O'Connor E."/>
            <person name="Balint B."/>
            <person name="Krizsan K."/>
            <person name="Kiss B."/>
            <person name="Hess J."/>
            <person name="Varga T."/>
            <person name="Slot J."/>
            <person name="Riley R."/>
            <person name="Boka B."/>
            <person name="Rigling D."/>
            <person name="Barry K."/>
            <person name="Lee J."/>
            <person name="Mihaltcheva S."/>
            <person name="LaButti K."/>
            <person name="Lipzen A."/>
            <person name="Waldron R."/>
            <person name="Moloney N.M."/>
            <person name="Sperisen C."/>
            <person name="Kredics L."/>
            <person name="Vagvoelgyi C."/>
            <person name="Patrignani A."/>
            <person name="Fitzpatrick D."/>
            <person name="Nagy I."/>
            <person name="Doyle S."/>
            <person name="Anderson J.B."/>
            <person name="Grigoriev I.V."/>
            <person name="Gueldener U."/>
            <person name="Muensterkoetter M."/>
            <person name="Nagy L.G."/>
        </authorList>
    </citation>
    <scope>NUCLEOTIDE SEQUENCE [LARGE SCALE GENOMIC DNA]</scope>
    <source>
        <strain evidence="3">C18/9</strain>
    </source>
</reference>
<gene>
    <name evidence="2" type="ORF">ARMOST_18371</name>
</gene>
<dbReference type="OrthoDB" id="3231188at2759"/>
<dbReference type="EMBL" id="FUEG01000026">
    <property type="protein sequence ID" value="SJL14895.1"/>
    <property type="molecule type" value="Genomic_DNA"/>
</dbReference>
<sequence>MDATQLSLLLGNMSMQDVMNALKDSQLLTQSLQEENRRLKTAAPSLMNTSLPSGAMSSMPFLSQSDDSSSIGTADVSANNTVSMEKPKSLLSSKDSKKELQYGAMKMVMFGHIWWERKQLFGVRRDLALRELNAATLTNAIDSGATRPSPERIVHLRLVLLLYEHLPAAYHPLVGGSITGEYHKLEKIMKKAATDNRSNLVNRLKHVVATIFEDIVPAGHFRKGFNRSADPLCQRLMGYRPDKNEYTRLPPCLFSDGFTSGATMFRTLVGVKILTCLLWGEGALDAPNMSTKRTNGDLWHMKEANTSALAFVGVTTRWMLSGDTKFASPGNKTGIDYIADFDHYVARIDELVKKGTRSITNTFQFYNDHVFALSRTLQSVVPMKVPVSASEEEEAIWKSLEEINNEPDSDSDISGIAGAPIISSDEATISPPNESPVADHHLVMNDMSPGPAGVDVDTNNIPLDLGKASRSKKKVKKVVTTAPTAPSRVTCSRGGQARGTAESGNTTTTINQAPKRKGQAKEASVAAQPSRADNAISRINVQADVVTSTLVQAITPGVRFADSVKDYDGENEDEEDDEEEEEEEEESE</sequence>
<name>A0A284S1L1_ARMOS</name>
<feature type="compositionally biased region" description="Polar residues" evidence="1">
    <location>
        <begin position="481"/>
        <end position="490"/>
    </location>
</feature>